<dbReference type="GO" id="GO:0005886">
    <property type="term" value="C:plasma membrane"/>
    <property type="evidence" value="ECO:0007669"/>
    <property type="project" value="TreeGrafter"/>
</dbReference>
<keyword evidence="1" id="KW-1133">Transmembrane helix</keyword>
<keyword evidence="1" id="KW-0472">Membrane</keyword>
<dbReference type="STRING" id="1218108.GCA_000382425_00496"/>
<protein>
    <submittedName>
        <fullName evidence="2">Membrane protein</fullName>
    </submittedName>
</protein>
<dbReference type="GO" id="GO:1901530">
    <property type="term" value="P:response to hypochlorite"/>
    <property type="evidence" value="ECO:0007669"/>
    <property type="project" value="TreeGrafter"/>
</dbReference>
<evidence type="ECO:0000256" key="1">
    <source>
        <dbReference type="SAM" id="Phobius"/>
    </source>
</evidence>
<gene>
    <name evidence="2" type="ORF">EB1_05020</name>
</gene>
<accession>A0A511ND20</accession>
<dbReference type="OrthoDB" id="1118972at2"/>
<comment type="caution">
    <text evidence="2">The sequence shown here is derived from an EMBL/GenBank/DDBJ whole genome shotgun (WGS) entry which is preliminary data.</text>
</comment>
<dbReference type="PANTHER" id="PTHR40106">
    <property type="entry name" value="INNER MEMBRANE PROTEIN RCLC"/>
    <property type="match status" value="1"/>
</dbReference>
<dbReference type="AlphaFoldDB" id="A0A511ND20"/>
<feature type="transmembrane region" description="Helical" evidence="1">
    <location>
        <begin position="21"/>
        <end position="40"/>
    </location>
</feature>
<feature type="transmembrane region" description="Helical" evidence="1">
    <location>
        <begin position="131"/>
        <end position="151"/>
    </location>
</feature>
<keyword evidence="1" id="KW-0812">Transmembrane</keyword>
<evidence type="ECO:0000313" key="3">
    <source>
        <dbReference type="Proteomes" id="UP000321245"/>
    </source>
</evidence>
<dbReference type="InterPro" id="IPR016865">
    <property type="entry name" value="RclC"/>
</dbReference>
<feature type="transmembrane region" description="Helical" evidence="1">
    <location>
        <begin position="60"/>
        <end position="86"/>
    </location>
</feature>
<sequence>MKDYSNPATTPLDRQLFTIGYYSSLFGIALVLIWIGIFKFTPTEAAAIQPLVNSHPLMSWLYSVLSVQAVSNLIGVIELLTALCILLSPFQRIFRYAAAVGILATFVITLSFLFTTGSWKMVDGVPVTDFFILKDVVCLGFGLMIVSFPAVNIHR</sequence>
<reference evidence="2 3" key="1">
    <citation type="submission" date="2019-07" db="EMBL/GenBank/DDBJ databases">
        <title>Whole genome shotgun sequence of Empedobacter brevis NBRC 14943.</title>
        <authorList>
            <person name="Hosoyama A."/>
            <person name="Uohara A."/>
            <person name="Ohji S."/>
            <person name="Ichikawa N."/>
        </authorList>
    </citation>
    <scope>NUCLEOTIDE SEQUENCE [LARGE SCALE GENOMIC DNA]</scope>
    <source>
        <strain evidence="2 3">NBRC 14943</strain>
    </source>
</reference>
<dbReference type="InterPro" id="IPR007339">
    <property type="entry name" value="RclC-like"/>
</dbReference>
<name>A0A511ND20_9FLAO</name>
<dbReference type="GeneID" id="84648771"/>
<evidence type="ECO:0000313" key="2">
    <source>
        <dbReference type="EMBL" id="GEM50712.1"/>
    </source>
</evidence>
<dbReference type="RefSeq" id="WP_019974007.1">
    <property type="nucleotide sequence ID" value="NZ_BJXC01000002.1"/>
</dbReference>
<dbReference type="Proteomes" id="UP000321245">
    <property type="component" value="Unassembled WGS sequence"/>
</dbReference>
<keyword evidence="3" id="KW-1185">Reference proteome</keyword>
<dbReference type="PANTHER" id="PTHR40106:SF1">
    <property type="entry name" value="INNER MEMBRANE PROTEIN RCLC"/>
    <property type="match status" value="1"/>
</dbReference>
<dbReference type="PIRSF" id="PIRSF028065">
    <property type="entry name" value="UCP028065"/>
    <property type="match status" value="1"/>
</dbReference>
<organism evidence="2 3">
    <name type="scientific">Empedobacter brevis NBRC 14943 = ATCC 43319</name>
    <dbReference type="NCBI Taxonomy" id="1218108"/>
    <lineage>
        <taxon>Bacteria</taxon>
        <taxon>Pseudomonadati</taxon>
        <taxon>Bacteroidota</taxon>
        <taxon>Flavobacteriia</taxon>
        <taxon>Flavobacteriales</taxon>
        <taxon>Weeksellaceae</taxon>
        <taxon>Empedobacter</taxon>
    </lineage>
</organism>
<dbReference type="Pfam" id="PF04224">
    <property type="entry name" value="DUF417"/>
    <property type="match status" value="1"/>
</dbReference>
<dbReference type="EMBL" id="BJXC01000002">
    <property type="protein sequence ID" value="GEM50712.1"/>
    <property type="molecule type" value="Genomic_DNA"/>
</dbReference>
<proteinExistence type="predicted"/>
<feature type="transmembrane region" description="Helical" evidence="1">
    <location>
        <begin position="93"/>
        <end position="119"/>
    </location>
</feature>